<keyword evidence="8" id="KW-1185">Reference proteome</keyword>
<dbReference type="GO" id="GO:0016020">
    <property type="term" value="C:membrane"/>
    <property type="evidence" value="ECO:0007669"/>
    <property type="project" value="UniProtKB-SubCell"/>
</dbReference>
<dbReference type="Proteomes" id="UP001204579">
    <property type="component" value="Unassembled WGS sequence"/>
</dbReference>
<keyword evidence="2" id="KW-0813">Transport</keyword>
<reference evidence="7 8" key="1">
    <citation type="submission" date="2022-08" db="EMBL/GenBank/DDBJ databases">
        <authorList>
            <person name="Zeman M."/>
            <person name="Kubasova T."/>
        </authorList>
    </citation>
    <scope>NUCLEOTIDE SEQUENCE [LARGE SCALE GENOMIC DNA]</scope>
    <source>
        <strain evidence="7 8">ET62</strain>
    </source>
</reference>
<evidence type="ECO:0000256" key="4">
    <source>
        <dbReference type="ARBA" id="ARBA00022989"/>
    </source>
</evidence>
<dbReference type="PANTHER" id="PTHR12778">
    <property type="entry name" value="SOLUTE CARRIER FAMILY 33 ACETYL-COA TRANSPORTER -RELATED"/>
    <property type="match status" value="1"/>
</dbReference>
<dbReference type="InterPro" id="IPR011701">
    <property type="entry name" value="MFS"/>
</dbReference>
<accession>A0AAW5N7Y3</accession>
<protein>
    <submittedName>
        <fullName evidence="7">MFS transporter</fullName>
    </submittedName>
</protein>
<dbReference type="InterPro" id="IPR036259">
    <property type="entry name" value="MFS_trans_sf"/>
</dbReference>
<dbReference type="GO" id="GO:0022857">
    <property type="term" value="F:transmembrane transporter activity"/>
    <property type="evidence" value="ECO:0007669"/>
    <property type="project" value="InterPro"/>
</dbReference>
<keyword evidence="5 6" id="KW-0472">Membrane</keyword>
<feature type="transmembrane region" description="Helical" evidence="6">
    <location>
        <begin position="140"/>
        <end position="160"/>
    </location>
</feature>
<feature type="transmembrane region" description="Helical" evidence="6">
    <location>
        <begin position="389"/>
        <end position="412"/>
    </location>
</feature>
<keyword evidence="3 6" id="KW-0812">Transmembrane</keyword>
<evidence type="ECO:0000256" key="2">
    <source>
        <dbReference type="ARBA" id="ARBA00022448"/>
    </source>
</evidence>
<keyword evidence="4 6" id="KW-1133">Transmembrane helix</keyword>
<feature type="transmembrane region" description="Helical" evidence="6">
    <location>
        <begin position="71"/>
        <end position="91"/>
    </location>
</feature>
<feature type="transmembrane region" description="Helical" evidence="6">
    <location>
        <begin position="12"/>
        <end position="30"/>
    </location>
</feature>
<sequence length="424" mass="47416">MKKNSPWTWVPSLYFAEGLPYVAVMILSLVMYKRLGISNTDIALYTSWLNLPWVIKPLWSPFVDLLKTKRWWIVSTQLLIGAGLAGIAFTIPTSHFFQTTLAIFWLMAFSSATHDIAADGFYMLGLTPHEQAFYVGIRSTFYRIATIAGQGVLIMLAGYLEKTTGRISYAWSITFFVLAGLFLALYLYHTFILPRPSSDQPTGSQTTIQGILGEFLSTFRSFFQKEQAGIAILFMLCYRLPEAQLAKMGIPFLLDPIEQGGLGLTTEQIGFVQGTIGIIGLTLGGILGGIAVARHGLKRWLWPMVWAISLPDAVYVYLSYFQTQNLWIINACIFIEQFGYGFGFTAYMLYLIYFADGLHKTAHYAICTAFMALGMMLPGMIAGKLQELLGYQLFFVWIMLCTLVTFGVTALLRIDPSFGKKVVG</sequence>
<evidence type="ECO:0000256" key="3">
    <source>
        <dbReference type="ARBA" id="ARBA00022692"/>
    </source>
</evidence>
<comment type="subcellular location">
    <subcellularLocation>
        <location evidence="1">Membrane</location>
        <topology evidence="1">Multi-pass membrane protein</topology>
    </subcellularLocation>
</comment>
<feature type="transmembrane region" description="Helical" evidence="6">
    <location>
        <begin position="326"/>
        <end position="350"/>
    </location>
</feature>
<dbReference type="Gene3D" id="1.20.1250.20">
    <property type="entry name" value="MFS general substrate transporter like domains"/>
    <property type="match status" value="2"/>
</dbReference>
<dbReference type="Pfam" id="PF07690">
    <property type="entry name" value="MFS_1"/>
    <property type="match status" value="1"/>
</dbReference>
<gene>
    <name evidence="7" type="ORF">NW209_10695</name>
</gene>
<dbReference type="EMBL" id="JANRHJ010000011">
    <property type="protein sequence ID" value="MCR8874477.1"/>
    <property type="molecule type" value="Genomic_DNA"/>
</dbReference>
<feature type="transmembrane region" description="Helical" evidence="6">
    <location>
        <begin position="271"/>
        <end position="293"/>
    </location>
</feature>
<evidence type="ECO:0000256" key="5">
    <source>
        <dbReference type="ARBA" id="ARBA00023136"/>
    </source>
</evidence>
<name>A0AAW5N7Y3_9BACT</name>
<dbReference type="PANTHER" id="PTHR12778:SF10">
    <property type="entry name" value="MAJOR FACILITATOR SUPERFAMILY DOMAIN-CONTAINING PROTEIN 3"/>
    <property type="match status" value="1"/>
</dbReference>
<comment type="caution">
    <text evidence="7">The sequence shown here is derived from an EMBL/GenBank/DDBJ whole genome shotgun (WGS) entry which is preliminary data.</text>
</comment>
<evidence type="ECO:0000313" key="7">
    <source>
        <dbReference type="EMBL" id="MCR8874477.1"/>
    </source>
</evidence>
<feature type="transmembrane region" description="Helical" evidence="6">
    <location>
        <begin position="362"/>
        <end position="383"/>
    </location>
</feature>
<dbReference type="InterPro" id="IPR004752">
    <property type="entry name" value="AmpG_permease/AT-1"/>
</dbReference>
<dbReference type="SUPFAM" id="SSF103473">
    <property type="entry name" value="MFS general substrate transporter"/>
    <property type="match status" value="1"/>
</dbReference>
<organism evidence="7 8">
    <name type="scientific">Phocaeicola barnesiae</name>
    <dbReference type="NCBI Taxonomy" id="376804"/>
    <lineage>
        <taxon>Bacteria</taxon>
        <taxon>Pseudomonadati</taxon>
        <taxon>Bacteroidota</taxon>
        <taxon>Bacteroidia</taxon>
        <taxon>Bacteroidales</taxon>
        <taxon>Bacteroidaceae</taxon>
        <taxon>Phocaeicola</taxon>
    </lineage>
</organism>
<evidence type="ECO:0000313" key="8">
    <source>
        <dbReference type="Proteomes" id="UP001204579"/>
    </source>
</evidence>
<proteinExistence type="predicted"/>
<feature type="transmembrane region" description="Helical" evidence="6">
    <location>
        <begin position="300"/>
        <end position="320"/>
    </location>
</feature>
<evidence type="ECO:0000256" key="1">
    <source>
        <dbReference type="ARBA" id="ARBA00004141"/>
    </source>
</evidence>
<dbReference type="RefSeq" id="WP_235301275.1">
    <property type="nucleotide sequence ID" value="NZ_CALULB010000008.1"/>
</dbReference>
<feature type="transmembrane region" description="Helical" evidence="6">
    <location>
        <begin position="167"/>
        <end position="188"/>
    </location>
</feature>
<dbReference type="AlphaFoldDB" id="A0AAW5N7Y3"/>
<evidence type="ECO:0000256" key="6">
    <source>
        <dbReference type="SAM" id="Phobius"/>
    </source>
</evidence>